<sequence length="109" mass="13037">MKLKRILKFLKLCFFIIFVMIGLMYVTHLSVTYPELSDSLGQNMYRWRYILFLWRLLLYVFVGRFLWKLWLSSKISTESRKSLKRIAIIGALFILVSEIVVWVNEGVQP</sequence>
<proteinExistence type="predicted"/>
<dbReference type="Proteomes" id="UP000032930">
    <property type="component" value="Chromosome"/>
</dbReference>
<reference evidence="2 3" key="1">
    <citation type="submission" date="2014-02" db="EMBL/GenBank/DDBJ databases">
        <authorList>
            <person name="Genoscope - CEA"/>
        </authorList>
    </citation>
    <scope>NUCLEOTIDE SEQUENCE [LARGE SCALE GENOMIC DNA]</scope>
    <source>
        <strain evidence="2 3">CS03</strain>
    </source>
</reference>
<keyword evidence="1" id="KW-0472">Membrane</keyword>
<dbReference type="EMBL" id="FO818637">
    <property type="protein sequence ID" value="CDM91169.1"/>
    <property type="molecule type" value="Genomic_DNA"/>
</dbReference>
<feature type="transmembrane region" description="Helical" evidence="1">
    <location>
        <begin position="12"/>
        <end position="31"/>
    </location>
</feature>
<dbReference type="RefSeq" id="WP_052726093.1">
    <property type="nucleotide sequence ID" value="NZ_CAWMEF010000001.1"/>
</dbReference>
<evidence type="ECO:0000256" key="1">
    <source>
        <dbReference type="SAM" id="Phobius"/>
    </source>
</evidence>
<gene>
    <name evidence="2" type="ORF">XBW1_3813</name>
</gene>
<organism evidence="2 3">
    <name type="scientific">Xenorhabdus bovienii</name>
    <name type="common">Xenorhabdus nematophila subsp. bovienii</name>
    <dbReference type="NCBI Taxonomy" id="40576"/>
    <lineage>
        <taxon>Bacteria</taxon>
        <taxon>Pseudomonadati</taxon>
        <taxon>Pseudomonadota</taxon>
        <taxon>Gammaproteobacteria</taxon>
        <taxon>Enterobacterales</taxon>
        <taxon>Morganellaceae</taxon>
        <taxon>Xenorhabdus</taxon>
    </lineage>
</organism>
<dbReference type="KEGG" id="xbv:XBW1_3813"/>
<feature type="transmembrane region" description="Helical" evidence="1">
    <location>
        <begin position="51"/>
        <end position="71"/>
    </location>
</feature>
<keyword evidence="1" id="KW-0812">Transmembrane</keyword>
<dbReference type="AlphaFoldDB" id="A0A0B6XFK6"/>
<evidence type="ECO:0000313" key="3">
    <source>
        <dbReference type="Proteomes" id="UP000032930"/>
    </source>
</evidence>
<evidence type="ECO:0000313" key="2">
    <source>
        <dbReference type="EMBL" id="CDM91169.1"/>
    </source>
</evidence>
<keyword evidence="1" id="KW-1133">Transmembrane helix</keyword>
<accession>A0A0B6XFK6</accession>
<name>A0A0B6XFK6_XENBV</name>
<feature type="transmembrane region" description="Helical" evidence="1">
    <location>
        <begin position="83"/>
        <end position="103"/>
    </location>
</feature>
<protein>
    <submittedName>
        <fullName evidence="2">Putative membrane protein</fullName>
    </submittedName>
</protein>